<evidence type="ECO:0000313" key="2">
    <source>
        <dbReference type="Proteomes" id="UP000093281"/>
    </source>
</evidence>
<dbReference type="AlphaFoldDB" id="A0A1C0B9C0"/>
<dbReference type="Proteomes" id="UP000093281">
    <property type="component" value="Unassembled WGS sequence"/>
</dbReference>
<gene>
    <name evidence="1" type="ORF">AAX29_00160</name>
</gene>
<evidence type="ECO:0000313" key="1">
    <source>
        <dbReference type="EMBL" id="OCM00162.1"/>
    </source>
</evidence>
<proteinExistence type="predicted"/>
<accession>A0A1C0B9C0</accession>
<dbReference type="RefSeq" id="WP_066185219.1">
    <property type="nucleotide sequence ID" value="NZ_LCUJ01000001.1"/>
</dbReference>
<protein>
    <recommendedName>
        <fullName evidence="3">Type II secretion system protein</fullName>
    </recommendedName>
</protein>
<reference evidence="2" key="1">
    <citation type="submission" date="2015-05" db="EMBL/GenBank/DDBJ databases">
        <authorList>
            <person name="Rovetto F."/>
            <person name="Cocolin L."/>
            <person name="Illeghems K."/>
            <person name="Van Nieuwerburgh F."/>
            <person name="Houf K."/>
        </authorList>
    </citation>
    <scope>NUCLEOTIDE SEQUENCE [LARGE SCALE GENOMIC DNA]</scope>
    <source>
        <strain evidence="2">DU22</strain>
    </source>
</reference>
<dbReference type="EMBL" id="LCUJ01000001">
    <property type="protein sequence ID" value="OCM00162.1"/>
    <property type="molecule type" value="Genomic_DNA"/>
</dbReference>
<comment type="caution">
    <text evidence="1">The sequence shown here is derived from an EMBL/GenBank/DDBJ whole genome shotgun (WGS) entry which is preliminary data.</text>
</comment>
<dbReference type="STRING" id="544718.AAX25_00918"/>
<dbReference type="OrthoDB" id="5363195at2"/>
<sequence>MKRSFLLIEIVVALILVSIVYSQFFLKNSNEKIDLFVEKLEVYLNFLRYKALIDDKRDFENRFWHKQRWSIKFLRCRENEGGGIYMSIYSDNNALGHTNFEEALKDPLTNRLITSSNFCKNNPKNSPFSILKNYDIQNVELSCNSTSSLGQISFGENGRIYSRLSNLEEDYFSYEITKVCKMSFTTKESYKREIEIYPKTGYIKLIKRD</sequence>
<organism evidence="1 2">
    <name type="scientific">Aliarcobacter thereius</name>
    <dbReference type="NCBI Taxonomy" id="544718"/>
    <lineage>
        <taxon>Bacteria</taxon>
        <taxon>Pseudomonadati</taxon>
        <taxon>Campylobacterota</taxon>
        <taxon>Epsilonproteobacteria</taxon>
        <taxon>Campylobacterales</taxon>
        <taxon>Arcobacteraceae</taxon>
        <taxon>Aliarcobacter</taxon>
    </lineage>
</organism>
<evidence type="ECO:0008006" key="3">
    <source>
        <dbReference type="Google" id="ProtNLM"/>
    </source>
</evidence>
<name>A0A1C0B9C0_9BACT</name>